<gene>
    <name evidence="4" type="ORF">EBB06_11975</name>
</gene>
<dbReference type="Pfam" id="PF08240">
    <property type="entry name" value="ADH_N"/>
    <property type="match status" value="1"/>
</dbReference>
<protein>
    <submittedName>
        <fullName evidence="4">NAD(P)H-quinone oxidoreductase</fullName>
    </submittedName>
</protein>
<evidence type="ECO:0000313" key="4">
    <source>
        <dbReference type="EMBL" id="RXZ42611.1"/>
    </source>
</evidence>
<dbReference type="PANTHER" id="PTHR48106">
    <property type="entry name" value="QUINONE OXIDOREDUCTASE PIG3-RELATED"/>
    <property type="match status" value="1"/>
</dbReference>
<sequence>MLAIVQTANGSADTLVVGDAQLPEPEPGQLRVRVRAAGVNRADIVQREGRYPPPPGVTGILGLEVAGLVDAAPAGSRFQAGDAVFGLVAGGGYAEYALLDEALAIEKPDSLTWEEAASLPEAWMTAWLNLVDVARLKSGETLLVHAGASGVGAAAIQLAGLLGAAALASAGSEAKLEFCRELGARGAFNYRELPDFSEWVKERGGADVVLDPVGASHLAENIAALKRDGRLVLIGVMGGARAELNLAQVLVKRIALIGSTLRGRPLGVKASLAEALHGTVLPALGEGRLRLTLDRVFPVSEVRAAHLYLEENRNLGKVVLSWDLS</sequence>
<proteinExistence type="predicted"/>
<dbReference type="Pfam" id="PF00107">
    <property type="entry name" value="ADH_zinc_N"/>
    <property type="match status" value="1"/>
</dbReference>
<dbReference type="SMART" id="SM00829">
    <property type="entry name" value="PKS_ER"/>
    <property type="match status" value="1"/>
</dbReference>
<dbReference type="SUPFAM" id="SSF50129">
    <property type="entry name" value="GroES-like"/>
    <property type="match status" value="1"/>
</dbReference>
<dbReference type="PANTHER" id="PTHR48106:SF18">
    <property type="entry name" value="QUINONE OXIDOREDUCTASE PIG3"/>
    <property type="match status" value="1"/>
</dbReference>
<dbReference type="InterPro" id="IPR020843">
    <property type="entry name" value="ER"/>
</dbReference>
<reference evidence="4 5" key="1">
    <citation type="submission" date="2018-10" db="EMBL/GenBank/DDBJ databases">
        <title>Draft genome of Fastidiocella sp. strain 375T, a bacterium isolated from a karstic cave dripping water.</title>
        <authorList>
            <person name="Coelho C."/>
            <person name="Verissimo A."/>
            <person name="Tiago I."/>
        </authorList>
    </citation>
    <scope>NUCLEOTIDE SEQUENCE [LARGE SCALE GENOMIC DNA]</scope>
    <source>
        <strain evidence="4 5">CAVE-375</strain>
    </source>
</reference>
<evidence type="ECO:0000256" key="1">
    <source>
        <dbReference type="ARBA" id="ARBA00022857"/>
    </source>
</evidence>
<organism evidence="4 5">
    <name type="scientific">Crenobacter cavernae</name>
    <dbReference type="NCBI Taxonomy" id="2290923"/>
    <lineage>
        <taxon>Bacteria</taxon>
        <taxon>Pseudomonadati</taxon>
        <taxon>Pseudomonadota</taxon>
        <taxon>Betaproteobacteria</taxon>
        <taxon>Neisseriales</taxon>
        <taxon>Neisseriaceae</taxon>
        <taxon>Crenobacter</taxon>
    </lineage>
</organism>
<dbReference type="InterPro" id="IPR014189">
    <property type="entry name" value="Quinone_OxRdtase_PIG3"/>
</dbReference>
<dbReference type="Gene3D" id="3.40.50.720">
    <property type="entry name" value="NAD(P)-binding Rossmann-like Domain"/>
    <property type="match status" value="1"/>
</dbReference>
<dbReference type="Gene3D" id="3.90.180.10">
    <property type="entry name" value="Medium-chain alcohol dehydrogenases, catalytic domain"/>
    <property type="match status" value="1"/>
</dbReference>
<evidence type="ECO:0000256" key="2">
    <source>
        <dbReference type="ARBA" id="ARBA00023002"/>
    </source>
</evidence>
<dbReference type="SUPFAM" id="SSF51735">
    <property type="entry name" value="NAD(P)-binding Rossmann-fold domains"/>
    <property type="match status" value="1"/>
</dbReference>
<accession>A0ABY0FAE7</accession>
<keyword evidence="2" id="KW-0560">Oxidoreductase</keyword>
<dbReference type="InterPro" id="IPR013149">
    <property type="entry name" value="ADH-like_C"/>
</dbReference>
<name>A0ABY0FAE7_9NEIS</name>
<keyword evidence="5" id="KW-1185">Reference proteome</keyword>
<dbReference type="Proteomes" id="UP000290682">
    <property type="component" value="Unassembled WGS sequence"/>
</dbReference>
<keyword evidence="1" id="KW-0521">NADP</keyword>
<dbReference type="InterPro" id="IPR036291">
    <property type="entry name" value="NAD(P)-bd_dom_sf"/>
</dbReference>
<dbReference type="InterPro" id="IPR011032">
    <property type="entry name" value="GroES-like_sf"/>
</dbReference>
<dbReference type="InterPro" id="IPR013154">
    <property type="entry name" value="ADH-like_N"/>
</dbReference>
<dbReference type="RefSeq" id="WP_129213404.1">
    <property type="nucleotide sequence ID" value="NZ_REGR01000014.1"/>
</dbReference>
<evidence type="ECO:0000313" key="5">
    <source>
        <dbReference type="Proteomes" id="UP000290682"/>
    </source>
</evidence>
<dbReference type="NCBIfam" id="TIGR02824">
    <property type="entry name" value="quinone_pig3"/>
    <property type="match status" value="1"/>
</dbReference>
<comment type="caution">
    <text evidence="4">The sequence shown here is derived from an EMBL/GenBank/DDBJ whole genome shotgun (WGS) entry which is preliminary data.</text>
</comment>
<dbReference type="CDD" id="cd05276">
    <property type="entry name" value="p53_inducible_oxidoreductase"/>
    <property type="match status" value="1"/>
</dbReference>
<dbReference type="EMBL" id="REGR01000014">
    <property type="protein sequence ID" value="RXZ42611.1"/>
    <property type="molecule type" value="Genomic_DNA"/>
</dbReference>
<evidence type="ECO:0000259" key="3">
    <source>
        <dbReference type="SMART" id="SM00829"/>
    </source>
</evidence>
<feature type="domain" description="Enoyl reductase (ER)" evidence="3">
    <location>
        <begin position="10"/>
        <end position="320"/>
    </location>
</feature>